<evidence type="ECO:0000256" key="3">
    <source>
        <dbReference type="PROSITE-ProRule" id="PRU00023"/>
    </source>
</evidence>
<dbReference type="InterPro" id="IPR036770">
    <property type="entry name" value="Ankyrin_rpt-contain_sf"/>
</dbReference>
<dbReference type="PROSITE" id="PS50297">
    <property type="entry name" value="ANK_REP_REGION"/>
    <property type="match status" value="1"/>
</dbReference>
<evidence type="ECO:0000256" key="1">
    <source>
        <dbReference type="ARBA" id="ARBA00022737"/>
    </source>
</evidence>
<reference evidence="5 6" key="1">
    <citation type="submission" date="2024-09" db="EMBL/GenBank/DDBJ databases">
        <title>Rethinking Asexuality: The Enigmatic Case of Functional Sexual Genes in Lepraria (Stereocaulaceae).</title>
        <authorList>
            <person name="Doellman M."/>
            <person name="Sun Y."/>
            <person name="Barcenas-Pena A."/>
            <person name="Lumbsch H.T."/>
            <person name="Grewe F."/>
        </authorList>
    </citation>
    <scope>NUCLEOTIDE SEQUENCE [LARGE SCALE GENOMIC DNA]</scope>
    <source>
        <strain evidence="5 6">Grewe 0041</strain>
    </source>
</reference>
<name>A0ABR4AWF1_9LECA</name>
<keyword evidence="1" id="KW-0677">Repeat</keyword>
<dbReference type="Pfam" id="PF00023">
    <property type="entry name" value="Ank"/>
    <property type="match status" value="1"/>
</dbReference>
<comment type="caution">
    <text evidence="5">The sequence shown here is derived from an EMBL/GenBank/DDBJ whole genome shotgun (WGS) entry which is preliminary data.</text>
</comment>
<evidence type="ECO:0000313" key="6">
    <source>
        <dbReference type="Proteomes" id="UP001590951"/>
    </source>
</evidence>
<evidence type="ECO:0000259" key="4">
    <source>
        <dbReference type="Pfam" id="PF17111"/>
    </source>
</evidence>
<dbReference type="SMART" id="SM00248">
    <property type="entry name" value="ANK"/>
    <property type="match status" value="6"/>
</dbReference>
<dbReference type="SUPFAM" id="SSF48403">
    <property type="entry name" value="Ankyrin repeat"/>
    <property type="match status" value="1"/>
</dbReference>
<dbReference type="InterPro" id="IPR002110">
    <property type="entry name" value="Ankyrin_rpt"/>
</dbReference>
<dbReference type="Proteomes" id="UP001590951">
    <property type="component" value="Unassembled WGS sequence"/>
</dbReference>
<organism evidence="5 6">
    <name type="scientific">Lepraria finkii</name>
    <dbReference type="NCBI Taxonomy" id="1340010"/>
    <lineage>
        <taxon>Eukaryota</taxon>
        <taxon>Fungi</taxon>
        <taxon>Dikarya</taxon>
        <taxon>Ascomycota</taxon>
        <taxon>Pezizomycotina</taxon>
        <taxon>Lecanoromycetes</taxon>
        <taxon>OSLEUM clade</taxon>
        <taxon>Lecanoromycetidae</taxon>
        <taxon>Lecanorales</taxon>
        <taxon>Lecanorineae</taxon>
        <taxon>Stereocaulaceae</taxon>
        <taxon>Lepraria</taxon>
    </lineage>
</organism>
<accession>A0ABR4AWF1</accession>
<dbReference type="InterPro" id="IPR051165">
    <property type="entry name" value="Multifunctional_ANK_Repeat"/>
</dbReference>
<dbReference type="InterPro" id="IPR031348">
    <property type="entry name" value="PigL_N"/>
</dbReference>
<keyword evidence="2 3" id="KW-0040">ANK repeat</keyword>
<sequence length="801" mass="89067">MADPLSITASVMTVVGAAHKVNKGLRVLKIIKDAPEGLNDLIEDVSRLEVVLETIKNAKSDSQTAMPAMETLLAAGRTRLTELDVLIQYTLTEAGEDCKVDRWQWARRRSDIGRIRGQLDTIRNDLTLLISTNSFSILQQISVYTDQIASEQQASNLQVAAALPQLQGAMCHLYQKLEESQSTQAALTRLLGNVRQASVDSTPNTAVGSPGQAMETARKTQLTRHRISSASEINISGIRYGRCQSSCPCSCHRIRKSVLYLNSPKLLGFGSMSFAGFPMLGGRCNVQACKQATTPSVRIKYCLPTWLALRMISIWFTSSPLYGPELLIRVPRYVERGEFGNPPGFDAIVQGDLESLRRCLADGLCTPNDFYGPKHSLLLSAILLGNIDLIECLLHLGADLNFQSAIFGEAVIIKYLLYCVNRRGLDGDTVPSRLLTKFLRWDDQAGFTELHKIVCNISGCDLETEVAARPEEINKLDSDSKTPLYYASQARNIAHIRSLLSHGADPNASDWPILATPIEFKDVEVTKCLLEAGAWILGSPNEGQMEDNAYKSYFDSLAICWWYFYYGELDAERVNKTIAMDRLLIAHEFDLNYQRITGKTFVMTLAANRRRDTPSASRLRLALENHADVELADNVGLRALHHSVKGSNTIAFQRLVSFEAQLDAKTGNGSTVLHLAVRHILDVDLVRAMLEVDLGFIDLEAKDHRGLTAFALLKMRSGKRRDLWGCFPKITSYDSWDHKCVSQKTDSDIVDGLEILLRRIQEAQDIPVEKRYPPLCNAAGFVDDEFDLPTKGLPGTWPTEL</sequence>
<dbReference type="PANTHER" id="PTHR24123">
    <property type="entry name" value="ANKYRIN REPEAT-CONTAINING"/>
    <property type="match status" value="1"/>
</dbReference>
<protein>
    <recommendedName>
        <fullName evidence="4">Azaphilone pigments biosynthesis cluster protein L N-terminal domain-containing protein</fullName>
    </recommendedName>
</protein>
<dbReference type="PROSITE" id="PS50088">
    <property type="entry name" value="ANK_REPEAT"/>
    <property type="match status" value="1"/>
</dbReference>
<dbReference type="Pfam" id="PF17111">
    <property type="entry name" value="PigL_N"/>
    <property type="match status" value="1"/>
</dbReference>
<evidence type="ECO:0000313" key="5">
    <source>
        <dbReference type="EMBL" id="KAL2049931.1"/>
    </source>
</evidence>
<dbReference type="EMBL" id="JBHFEH010000055">
    <property type="protein sequence ID" value="KAL2049931.1"/>
    <property type="molecule type" value="Genomic_DNA"/>
</dbReference>
<keyword evidence="6" id="KW-1185">Reference proteome</keyword>
<evidence type="ECO:0000256" key="2">
    <source>
        <dbReference type="ARBA" id="ARBA00023043"/>
    </source>
</evidence>
<feature type="repeat" description="ANK" evidence="3">
    <location>
        <begin position="479"/>
        <end position="511"/>
    </location>
</feature>
<proteinExistence type="predicted"/>
<dbReference type="PANTHER" id="PTHR24123:SF33">
    <property type="entry name" value="PROTEIN HOS4"/>
    <property type="match status" value="1"/>
</dbReference>
<gene>
    <name evidence="5" type="ORF">ABVK25_009798</name>
</gene>
<feature type="domain" description="Azaphilone pigments biosynthesis cluster protein L N-terminal" evidence="4">
    <location>
        <begin position="2"/>
        <end position="178"/>
    </location>
</feature>
<dbReference type="Gene3D" id="1.25.40.20">
    <property type="entry name" value="Ankyrin repeat-containing domain"/>
    <property type="match status" value="1"/>
</dbReference>